<comment type="caution">
    <text evidence="2">The sequence shown here is derived from an EMBL/GenBank/DDBJ whole genome shotgun (WGS) entry which is preliminary data.</text>
</comment>
<feature type="domain" description="DUF7734" evidence="1">
    <location>
        <begin position="88"/>
        <end position="175"/>
    </location>
</feature>
<sequence>MLGGVLEANAASSPHLPISYATKQKHQPLNPTVLFAASRRKSLTSELCYRQRENRCSTVLCHASRRTPRYNSSDDDDYEEYGHNSEISMLEFYSECNRDVALLVGATVDGEEEQVIIFKGFSSLLSSGTFWDPSKSILPSRATIRCVDIVKGPFNPSMIEYIETNLTLDDFKNRLNPPNSNQNTSNT</sequence>
<evidence type="ECO:0000259" key="1">
    <source>
        <dbReference type="Pfam" id="PF24869"/>
    </source>
</evidence>
<dbReference type="EMBL" id="LFYR01001757">
    <property type="protein sequence ID" value="KMZ59647.1"/>
    <property type="molecule type" value="Genomic_DNA"/>
</dbReference>
<dbReference type="Proteomes" id="UP000036987">
    <property type="component" value="Unassembled WGS sequence"/>
</dbReference>
<dbReference type="STRING" id="29655.A0A0K9NUD3"/>
<accession>A0A0K9NUD3</accession>
<evidence type="ECO:0000313" key="2">
    <source>
        <dbReference type="EMBL" id="KMZ59647.1"/>
    </source>
</evidence>
<dbReference type="OrthoDB" id="2018366at2759"/>
<dbReference type="AlphaFoldDB" id="A0A0K9NUD3"/>
<dbReference type="Pfam" id="PF24869">
    <property type="entry name" value="DUF7734"/>
    <property type="match status" value="1"/>
</dbReference>
<dbReference type="OMA" id="CLSYRTS"/>
<protein>
    <recommendedName>
        <fullName evidence="1">DUF7734 domain-containing protein</fullName>
    </recommendedName>
</protein>
<gene>
    <name evidence="2" type="ORF">ZOSMA_66G00670</name>
</gene>
<dbReference type="InterPro" id="IPR056636">
    <property type="entry name" value="DUF7734"/>
</dbReference>
<proteinExistence type="predicted"/>
<keyword evidence="3" id="KW-1185">Reference proteome</keyword>
<evidence type="ECO:0000313" key="3">
    <source>
        <dbReference type="Proteomes" id="UP000036987"/>
    </source>
</evidence>
<organism evidence="2 3">
    <name type="scientific">Zostera marina</name>
    <name type="common">Eelgrass</name>
    <dbReference type="NCBI Taxonomy" id="29655"/>
    <lineage>
        <taxon>Eukaryota</taxon>
        <taxon>Viridiplantae</taxon>
        <taxon>Streptophyta</taxon>
        <taxon>Embryophyta</taxon>
        <taxon>Tracheophyta</taxon>
        <taxon>Spermatophyta</taxon>
        <taxon>Magnoliopsida</taxon>
        <taxon>Liliopsida</taxon>
        <taxon>Zosteraceae</taxon>
        <taxon>Zostera</taxon>
    </lineage>
</organism>
<dbReference type="PANTHER" id="PTHR36729:SF2">
    <property type="entry name" value="EXPRESSED PROTEIN"/>
    <property type="match status" value="1"/>
</dbReference>
<reference evidence="3" key="1">
    <citation type="journal article" date="2016" name="Nature">
        <title>The genome of the seagrass Zostera marina reveals angiosperm adaptation to the sea.</title>
        <authorList>
            <person name="Olsen J.L."/>
            <person name="Rouze P."/>
            <person name="Verhelst B."/>
            <person name="Lin Y.-C."/>
            <person name="Bayer T."/>
            <person name="Collen J."/>
            <person name="Dattolo E."/>
            <person name="De Paoli E."/>
            <person name="Dittami S."/>
            <person name="Maumus F."/>
            <person name="Michel G."/>
            <person name="Kersting A."/>
            <person name="Lauritano C."/>
            <person name="Lohaus R."/>
            <person name="Toepel M."/>
            <person name="Tonon T."/>
            <person name="Vanneste K."/>
            <person name="Amirebrahimi M."/>
            <person name="Brakel J."/>
            <person name="Bostroem C."/>
            <person name="Chovatia M."/>
            <person name="Grimwood J."/>
            <person name="Jenkins J.W."/>
            <person name="Jueterbock A."/>
            <person name="Mraz A."/>
            <person name="Stam W.T."/>
            <person name="Tice H."/>
            <person name="Bornberg-Bauer E."/>
            <person name="Green P.J."/>
            <person name="Pearson G.A."/>
            <person name="Procaccini G."/>
            <person name="Duarte C.M."/>
            <person name="Schmutz J."/>
            <person name="Reusch T.B.H."/>
            <person name="Van de Peer Y."/>
        </authorList>
    </citation>
    <scope>NUCLEOTIDE SEQUENCE [LARGE SCALE GENOMIC DNA]</scope>
    <source>
        <strain evidence="3">cv. Finnish</strain>
    </source>
</reference>
<name>A0A0K9NUD3_ZOSMR</name>
<dbReference type="PANTHER" id="PTHR36729">
    <property type="entry name" value="EXPRESSED PROTEIN"/>
    <property type="match status" value="1"/>
</dbReference>